<dbReference type="RefSeq" id="XP_025376214.1">
    <property type="nucleotide sequence ID" value="XM_025523272.1"/>
</dbReference>
<dbReference type="InterPro" id="IPR050360">
    <property type="entry name" value="MFS_Sugar_Transporters"/>
</dbReference>
<accession>A0A316YIX4</accession>
<comment type="subcellular location">
    <subcellularLocation>
        <location evidence="1">Membrane</location>
        <topology evidence="1">Multi-pass membrane protein</topology>
    </subcellularLocation>
</comment>
<feature type="transmembrane region" description="Helical" evidence="7">
    <location>
        <begin position="143"/>
        <end position="163"/>
    </location>
</feature>
<feature type="transmembrane region" description="Helical" evidence="7">
    <location>
        <begin position="519"/>
        <end position="538"/>
    </location>
</feature>
<feature type="transmembrane region" description="Helical" evidence="7">
    <location>
        <begin position="417"/>
        <end position="439"/>
    </location>
</feature>
<feature type="transmembrane region" description="Helical" evidence="7">
    <location>
        <begin position="175"/>
        <end position="193"/>
    </location>
</feature>
<dbReference type="InterPro" id="IPR020846">
    <property type="entry name" value="MFS_dom"/>
</dbReference>
<keyword evidence="5 7" id="KW-0472">Membrane</keyword>
<feature type="transmembrane region" description="Helical" evidence="7">
    <location>
        <begin position="205"/>
        <end position="222"/>
    </location>
</feature>
<dbReference type="FunFam" id="1.20.1250.20:FF:000078">
    <property type="entry name" value="MFS maltose transporter, putative"/>
    <property type="match status" value="1"/>
</dbReference>
<gene>
    <name evidence="9" type="ORF">FA10DRAFT_275518</name>
</gene>
<keyword evidence="10" id="KW-1185">Reference proteome</keyword>
<feature type="domain" description="Major facilitator superfamily (MFS) profile" evidence="8">
    <location>
        <begin position="98"/>
        <end position="542"/>
    </location>
</feature>
<dbReference type="EMBL" id="KZ819637">
    <property type="protein sequence ID" value="PWN89016.1"/>
    <property type="molecule type" value="Genomic_DNA"/>
</dbReference>
<dbReference type="InterPro" id="IPR005828">
    <property type="entry name" value="MFS_sugar_transport-like"/>
</dbReference>
<evidence type="ECO:0000256" key="1">
    <source>
        <dbReference type="ARBA" id="ARBA00004141"/>
    </source>
</evidence>
<feature type="region of interest" description="Disordered" evidence="6">
    <location>
        <begin position="1"/>
        <end position="25"/>
    </location>
</feature>
<dbReference type="Pfam" id="PF00083">
    <property type="entry name" value="Sugar_tr"/>
    <property type="match status" value="1"/>
</dbReference>
<feature type="transmembrane region" description="Helical" evidence="7">
    <location>
        <begin position="389"/>
        <end position="410"/>
    </location>
</feature>
<dbReference type="GO" id="GO:0005351">
    <property type="term" value="F:carbohydrate:proton symporter activity"/>
    <property type="evidence" value="ECO:0007669"/>
    <property type="project" value="TreeGrafter"/>
</dbReference>
<dbReference type="PANTHER" id="PTHR48022">
    <property type="entry name" value="PLASTIDIC GLUCOSE TRANSPORTER 4"/>
    <property type="match status" value="1"/>
</dbReference>
<dbReference type="PROSITE" id="PS50850">
    <property type="entry name" value="MFS"/>
    <property type="match status" value="1"/>
</dbReference>
<evidence type="ECO:0000259" key="8">
    <source>
        <dbReference type="PROSITE" id="PS50850"/>
    </source>
</evidence>
<organism evidence="9 10">
    <name type="scientific">Acaromyces ingoldii</name>
    <dbReference type="NCBI Taxonomy" id="215250"/>
    <lineage>
        <taxon>Eukaryota</taxon>
        <taxon>Fungi</taxon>
        <taxon>Dikarya</taxon>
        <taxon>Basidiomycota</taxon>
        <taxon>Ustilaginomycotina</taxon>
        <taxon>Exobasidiomycetes</taxon>
        <taxon>Exobasidiales</taxon>
        <taxon>Cryptobasidiaceae</taxon>
        <taxon>Acaromyces</taxon>
    </lineage>
</organism>
<comment type="similarity">
    <text evidence="2">Belongs to the major facilitator superfamily. Sugar transporter (TC 2.A.1.1) family.</text>
</comment>
<feature type="transmembrane region" description="Helical" evidence="7">
    <location>
        <begin position="269"/>
        <end position="289"/>
    </location>
</feature>
<protein>
    <recommendedName>
        <fullName evidence="8">Major facilitator superfamily (MFS) profile domain-containing protein</fullName>
    </recommendedName>
</protein>
<dbReference type="GO" id="GO:0016020">
    <property type="term" value="C:membrane"/>
    <property type="evidence" value="ECO:0007669"/>
    <property type="project" value="UniProtKB-SubCell"/>
</dbReference>
<feature type="transmembrane region" description="Helical" evidence="7">
    <location>
        <begin position="234"/>
        <end position="257"/>
    </location>
</feature>
<name>A0A316YIX4_9BASI</name>
<sequence>MSGRMTPETDIAKTPTGYDSSSLDEKARSGGLAIDSISDDMSVIKDHDAHGAKAKTNATTMKTTTAMPKSDSTTHGVGGIDILGAGDDSPLNAYLMFCTLAVGFGGLNWGFENALVGPISAMTAFVRDFQGLNEKTNSYVLTATHQSILFSVPLTGTVVGALGSSPFQTKWGRKYALLSAYATSIGAVFLQLFAPNFAAYIVGRWWNAVSYGAALAIAPNYLADLVPASMRGRFVSAANIATIAASVIATAACYASTQTHPDDKLAYRIPLAVQAALPFALILPTIFCVESPSWLLSKGRVDEARRTLRKIRGFSDQDVEKELSVLLVVEEERKAATNKPNPFDIYNRQNILRTLVGGSIFSPNQCSGIILSTTYATVFLVQLGVGNAFMLSLIGNICQFVGTLLAPFVLDNFGRRPVALIGFTILFLIDVSAGTLAFFAKDSYACGVAIAALSFLFNICWTLSFYSISLLMPAEIPTERLRNPTMTHAVGFGQVTAIITTLCVPMITADDAAGLGAKAYLIFAGCMLGILVGAALLLPETKGRTTLEIDELYQRKVPAWRWKGFETSVEVREKEGMPPSSM</sequence>
<evidence type="ECO:0000256" key="4">
    <source>
        <dbReference type="ARBA" id="ARBA00022989"/>
    </source>
</evidence>
<proteinExistence type="inferred from homology"/>
<dbReference type="InParanoid" id="A0A316YIX4"/>
<dbReference type="GeneID" id="37045188"/>
<feature type="transmembrane region" description="Helical" evidence="7">
    <location>
        <begin position="445"/>
        <end position="468"/>
    </location>
</feature>
<dbReference type="AlphaFoldDB" id="A0A316YIX4"/>
<dbReference type="Proteomes" id="UP000245768">
    <property type="component" value="Unassembled WGS sequence"/>
</dbReference>
<dbReference type="STRING" id="215250.A0A316YIX4"/>
<dbReference type="SUPFAM" id="SSF103473">
    <property type="entry name" value="MFS general substrate transporter"/>
    <property type="match status" value="1"/>
</dbReference>
<evidence type="ECO:0000256" key="6">
    <source>
        <dbReference type="SAM" id="MobiDB-lite"/>
    </source>
</evidence>
<dbReference type="Gene3D" id="1.20.1250.20">
    <property type="entry name" value="MFS general substrate transporter like domains"/>
    <property type="match status" value="1"/>
</dbReference>
<keyword evidence="4 7" id="KW-1133">Transmembrane helix</keyword>
<evidence type="ECO:0000256" key="7">
    <source>
        <dbReference type="SAM" id="Phobius"/>
    </source>
</evidence>
<evidence type="ECO:0000256" key="5">
    <source>
        <dbReference type="ARBA" id="ARBA00023136"/>
    </source>
</evidence>
<feature type="transmembrane region" description="Helical" evidence="7">
    <location>
        <begin position="489"/>
        <end position="507"/>
    </location>
</feature>
<dbReference type="InterPro" id="IPR036259">
    <property type="entry name" value="MFS_trans_sf"/>
</dbReference>
<feature type="transmembrane region" description="Helical" evidence="7">
    <location>
        <begin position="366"/>
        <end position="383"/>
    </location>
</feature>
<reference evidence="9 10" key="1">
    <citation type="journal article" date="2018" name="Mol. Biol. Evol.">
        <title>Broad Genomic Sampling Reveals a Smut Pathogenic Ancestry of the Fungal Clade Ustilaginomycotina.</title>
        <authorList>
            <person name="Kijpornyongpan T."/>
            <person name="Mondo S.J."/>
            <person name="Barry K."/>
            <person name="Sandor L."/>
            <person name="Lee J."/>
            <person name="Lipzen A."/>
            <person name="Pangilinan J."/>
            <person name="LaButti K."/>
            <person name="Hainaut M."/>
            <person name="Henrissat B."/>
            <person name="Grigoriev I.V."/>
            <person name="Spatafora J.W."/>
            <person name="Aime M.C."/>
        </authorList>
    </citation>
    <scope>NUCLEOTIDE SEQUENCE [LARGE SCALE GENOMIC DNA]</scope>
    <source>
        <strain evidence="9 10">MCA 4198</strain>
    </source>
</reference>
<evidence type="ECO:0000313" key="10">
    <source>
        <dbReference type="Proteomes" id="UP000245768"/>
    </source>
</evidence>
<evidence type="ECO:0000256" key="3">
    <source>
        <dbReference type="ARBA" id="ARBA00022692"/>
    </source>
</evidence>
<dbReference type="PANTHER" id="PTHR48022:SF27">
    <property type="entry name" value="MAJOR FACILITATOR SUPERFAMILY (MFS) PROFILE DOMAIN-CONTAINING PROTEIN"/>
    <property type="match status" value="1"/>
</dbReference>
<evidence type="ECO:0000256" key="2">
    <source>
        <dbReference type="ARBA" id="ARBA00010992"/>
    </source>
</evidence>
<dbReference type="OrthoDB" id="6612291at2759"/>
<keyword evidence="3 7" id="KW-0812">Transmembrane</keyword>
<evidence type="ECO:0000313" key="9">
    <source>
        <dbReference type="EMBL" id="PWN89016.1"/>
    </source>
</evidence>